<keyword evidence="2" id="KW-1185">Reference proteome</keyword>
<accession>A0ABT6AYJ7</accession>
<name>A0ABT6AYJ7_9BURK</name>
<dbReference type="EMBL" id="JARJLM010000531">
    <property type="protein sequence ID" value="MDF3837678.1"/>
    <property type="molecule type" value="Genomic_DNA"/>
</dbReference>
<dbReference type="RefSeq" id="WP_276267838.1">
    <property type="nucleotide sequence ID" value="NZ_JARJLM010000531.1"/>
</dbReference>
<organism evidence="1 2">
    <name type="scientific">Cupriavidus basilensis</name>
    <dbReference type="NCBI Taxonomy" id="68895"/>
    <lineage>
        <taxon>Bacteria</taxon>
        <taxon>Pseudomonadati</taxon>
        <taxon>Pseudomonadota</taxon>
        <taxon>Betaproteobacteria</taxon>
        <taxon>Burkholderiales</taxon>
        <taxon>Burkholderiaceae</taxon>
        <taxon>Cupriavidus</taxon>
    </lineage>
</organism>
<evidence type="ECO:0000313" key="2">
    <source>
        <dbReference type="Proteomes" id="UP001216674"/>
    </source>
</evidence>
<comment type="caution">
    <text evidence="1">The sequence shown here is derived from an EMBL/GenBank/DDBJ whole genome shotgun (WGS) entry which is preliminary data.</text>
</comment>
<reference evidence="1 2" key="1">
    <citation type="submission" date="2023-03" db="EMBL/GenBank/DDBJ databases">
        <title>Draft assemblies of triclosan tolerant bacteria isolated from returned activated sludge.</title>
        <authorList>
            <person name="Van Hamelsveld S."/>
        </authorList>
    </citation>
    <scope>NUCLEOTIDE SEQUENCE [LARGE SCALE GENOMIC DNA]</scope>
    <source>
        <strain evidence="1 2">GW210010_S58</strain>
    </source>
</reference>
<dbReference type="Proteomes" id="UP001216674">
    <property type="component" value="Unassembled WGS sequence"/>
</dbReference>
<protein>
    <submittedName>
        <fullName evidence="1">Uncharacterized protein</fullName>
    </submittedName>
</protein>
<evidence type="ECO:0000313" key="1">
    <source>
        <dbReference type="EMBL" id="MDF3837678.1"/>
    </source>
</evidence>
<proteinExistence type="predicted"/>
<gene>
    <name evidence="1" type="ORF">P3W85_32760</name>
</gene>
<sequence>MLDDGGNEQGFAHHLTHQCHGIVSCDFVDPSKKPPKNEQPFYFLADCSHPLMKRQRDSVVRCHIRDTGWLPARTTPVRREAGFKGYPETLWRQLRSDMQMTAWKYNNACHVAPQHVVFPSLQARLREIRQAGAAPPSHPQ</sequence>